<keyword evidence="1" id="KW-0472">Membrane</keyword>
<evidence type="ECO:0000259" key="3">
    <source>
        <dbReference type="Pfam" id="PF16344"/>
    </source>
</evidence>
<dbReference type="OrthoDB" id="634407at2"/>
<feature type="transmembrane region" description="Helical" evidence="1">
    <location>
        <begin position="70"/>
        <end position="90"/>
    </location>
</feature>
<evidence type="ECO:0000313" key="4">
    <source>
        <dbReference type="EMBL" id="RZS70834.1"/>
    </source>
</evidence>
<reference evidence="4 5" key="1">
    <citation type="submission" date="2019-02" db="EMBL/GenBank/DDBJ databases">
        <title>Genomic Encyclopedia of Type Strains, Phase IV (KMG-IV): sequencing the most valuable type-strain genomes for metagenomic binning, comparative biology and taxonomic classification.</title>
        <authorList>
            <person name="Goeker M."/>
        </authorList>
    </citation>
    <scope>NUCLEOTIDE SEQUENCE [LARGE SCALE GENOMIC DNA]</scope>
    <source>
        <strain evidence="4 5">DSM 18116</strain>
    </source>
</reference>
<dbReference type="InterPro" id="IPR012373">
    <property type="entry name" value="Ferrdict_sens_TM"/>
</dbReference>
<sequence length="372" mass="41528">MNNTQQRLKALFQKQLDASISAAEQQELFALSNDPALAPMFQELFDETWQDLEASRPQPAIELPLVKRPWFRIAAAAAVVAAALVTWLWLSTPERATEQKPAALAVKDVPPGKDGAILTLADGKQIVLDTVKNGSMLQVNGIRVEVKSGQLMYPPQNDGAIAWHTMSTPKGRQFQLQLPDGSQVWLNAASSIRYPSTFSGNERKVEIDGEAYLEIAKDKSKPFIVTTRKQQVEVIGTRFNINAYSDEAIERTTLLEGTVKVKNNHSSSSSLLQPGRQAQVDENTVDVKDADTDEAVAWKNGLFHFVNADIPAVMRQLQRWYNIEVSYEGAIPRREFQGKMQRDLNLSELINLLEKADLHVRLEGERKLVVTP</sequence>
<dbReference type="PANTHER" id="PTHR30273:SF2">
    <property type="entry name" value="PROTEIN FECR"/>
    <property type="match status" value="1"/>
</dbReference>
<feature type="domain" description="FecR protein" evidence="2">
    <location>
        <begin position="165"/>
        <end position="260"/>
    </location>
</feature>
<dbReference type="InterPro" id="IPR006860">
    <property type="entry name" value="FecR"/>
</dbReference>
<dbReference type="FunFam" id="2.60.120.1440:FF:000001">
    <property type="entry name" value="Putative anti-sigma factor"/>
    <property type="match status" value="1"/>
</dbReference>
<dbReference type="RefSeq" id="WP_130541389.1">
    <property type="nucleotide sequence ID" value="NZ_CP042431.1"/>
</dbReference>
<proteinExistence type="predicted"/>
<dbReference type="Pfam" id="PF04773">
    <property type="entry name" value="FecR"/>
    <property type="match status" value="1"/>
</dbReference>
<evidence type="ECO:0000256" key="1">
    <source>
        <dbReference type="SAM" id="Phobius"/>
    </source>
</evidence>
<evidence type="ECO:0000313" key="5">
    <source>
        <dbReference type="Proteomes" id="UP000293874"/>
    </source>
</evidence>
<dbReference type="Proteomes" id="UP000293874">
    <property type="component" value="Unassembled WGS sequence"/>
</dbReference>
<dbReference type="GO" id="GO:0016989">
    <property type="term" value="F:sigma factor antagonist activity"/>
    <property type="evidence" value="ECO:0007669"/>
    <property type="project" value="TreeGrafter"/>
</dbReference>
<keyword evidence="1" id="KW-0812">Transmembrane</keyword>
<evidence type="ECO:0000259" key="2">
    <source>
        <dbReference type="Pfam" id="PF04773"/>
    </source>
</evidence>
<dbReference type="Gene3D" id="2.60.120.1440">
    <property type="match status" value="1"/>
</dbReference>
<keyword evidence="1" id="KW-1133">Transmembrane helix</keyword>
<accession>A0A4Q7MSD0</accession>
<dbReference type="Pfam" id="PF16344">
    <property type="entry name" value="FecR_C"/>
    <property type="match status" value="1"/>
</dbReference>
<protein>
    <submittedName>
        <fullName evidence="4">FecR family protein</fullName>
    </submittedName>
</protein>
<gene>
    <name evidence="4" type="ORF">EV199_2729</name>
</gene>
<feature type="domain" description="Protein FecR C-terminal" evidence="3">
    <location>
        <begin position="303"/>
        <end position="366"/>
    </location>
</feature>
<dbReference type="Gene3D" id="3.55.50.30">
    <property type="match status" value="1"/>
</dbReference>
<dbReference type="InterPro" id="IPR032508">
    <property type="entry name" value="FecR_C"/>
</dbReference>
<dbReference type="PANTHER" id="PTHR30273">
    <property type="entry name" value="PERIPLASMIC SIGNAL SENSOR AND SIGMA FACTOR ACTIVATOR FECR-RELATED"/>
    <property type="match status" value="1"/>
</dbReference>
<dbReference type="EMBL" id="SGXA01000002">
    <property type="protein sequence ID" value="RZS70834.1"/>
    <property type="molecule type" value="Genomic_DNA"/>
</dbReference>
<keyword evidence="5" id="KW-1185">Reference proteome</keyword>
<name>A0A4Q7MSD0_9BACT</name>
<dbReference type="AlphaFoldDB" id="A0A4Q7MSD0"/>
<comment type="caution">
    <text evidence="4">The sequence shown here is derived from an EMBL/GenBank/DDBJ whole genome shotgun (WGS) entry which is preliminary data.</text>
</comment>
<organism evidence="4 5">
    <name type="scientific">Pseudobacter ginsenosidimutans</name>
    <dbReference type="NCBI Taxonomy" id="661488"/>
    <lineage>
        <taxon>Bacteria</taxon>
        <taxon>Pseudomonadati</taxon>
        <taxon>Bacteroidota</taxon>
        <taxon>Chitinophagia</taxon>
        <taxon>Chitinophagales</taxon>
        <taxon>Chitinophagaceae</taxon>
        <taxon>Pseudobacter</taxon>
    </lineage>
</organism>
<dbReference type="PIRSF" id="PIRSF018266">
    <property type="entry name" value="FecR"/>
    <property type="match status" value="1"/>
</dbReference>